<proteinExistence type="predicted"/>
<dbReference type="AlphaFoldDB" id="A0ABC9DFW6"/>
<dbReference type="Proteomes" id="UP001497457">
    <property type="component" value="Chromosome 33rd"/>
</dbReference>
<dbReference type="Pfam" id="PF14368">
    <property type="entry name" value="LTP_2"/>
    <property type="match status" value="1"/>
</dbReference>
<dbReference type="EMBL" id="OZ075143">
    <property type="protein sequence ID" value="CAL5038673.1"/>
    <property type="molecule type" value="Genomic_DNA"/>
</dbReference>
<evidence type="ECO:0000313" key="5">
    <source>
        <dbReference type="Proteomes" id="UP001497457"/>
    </source>
</evidence>
<reference evidence="4 5" key="2">
    <citation type="submission" date="2024-10" db="EMBL/GenBank/DDBJ databases">
        <authorList>
            <person name="Ryan C."/>
        </authorList>
    </citation>
    <scope>NUCLEOTIDE SEQUENCE [LARGE SCALE GENOMIC DNA]</scope>
</reference>
<feature type="compositionally biased region" description="Low complexity" evidence="1">
    <location>
        <begin position="183"/>
        <end position="199"/>
    </location>
</feature>
<feature type="region of interest" description="Disordered" evidence="1">
    <location>
        <begin position="134"/>
        <end position="204"/>
    </location>
</feature>
<evidence type="ECO:0000259" key="3">
    <source>
        <dbReference type="Pfam" id="PF14368"/>
    </source>
</evidence>
<dbReference type="InterPro" id="IPR036312">
    <property type="entry name" value="Bifun_inhib/LTP/seed_sf"/>
</dbReference>
<evidence type="ECO:0000313" key="4">
    <source>
        <dbReference type="EMBL" id="CAL5038673.1"/>
    </source>
</evidence>
<organism evidence="4 5">
    <name type="scientific">Urochloa decumbens</name>
    <dbReference type="NCBI Taxonomy" id="240449"/>
    <lineage>
        <taxon>Eukaryota</taxon>
        <taxon>Viridiplantae</taxon>
        <taxon>Streptophyta</taxon>
        <taxon>Embryophyta</taxon>
        <taxon>Tracheophyta</taxon>
        <taxon>Spermatophyta</taxon>
        <taxon>Magnoliopsida</taxon>
        <taxon>Liliopsida</taxon>
        <taxon>Poales</taxon>
        <taxon>Poaceae</taxon>
        <taxon>PACMAD clade</taxon>
        <taxon>Panicoideae</taxon>
        <taxon>Panicodae</taxon>
        <taxon>Paniceae</taxon>
        <taxon>Melinidinae</taxon>
        <taxon>Urochloa</taxon>
    </lineage>
</organism>
<dbReference type="InterPro" id="IPR016140">
    <property type="entry name" value="Bifunc_inhib/LTP/seed_store"/>
</dbReference>
<dbReference type="Gene3D" id="1.10.110.10">
    <property type="entry name" value="Plant lipid-transfer and hydrophobic proteins"/>
    <property type="match status" value="1"/>
</dbReference>
<name>A0ABC9DFW6_9POAL</name>
<feature type="domain" description="Bifunctional inhibitor/plant lipid transfer protein/seed storage helical" evidence="3">
    <location>
        <begin position="22"/>
        <end position="92"/>
    </location>
</feature>
<feature type="signal peptide" evidence="2">
    <location>
        <begin position="1"/>
        <end position="30"/>
    </location>
</feature>
<evidence type="ECO:0000256" key="1">
    <source>
        <dbReference type="SAM" id="MobiDB-lite"/>
    </source>
</evidence>
<dbReference type="SUPFAM" id="SSF47699">
    <property type="entry name" value="Bifunctional inhibitor/lipid-transfer protein/seed storage 2S albumin"/>
    <property type="match status" value="1"/>
</dbReference>
<evidence type="ECO:0000256" key="2">
    <source>
        <dbReference type="SAM" id="SignalP"/>
    </source>
</evidence>
<gene>
    <name evidence="4" type="ORF">URODEC1_LOCUS85103</name>
</gene>
<accession>A0ABC9DFW6</accession>
<keyword evidence="5" id="KW-1185">Reference proteome</keyword>
<protein>
    <recommendedName>
        <fullName evidence="3">Bifunctional inhibitor/plant lipid transfer protein/seed storage helical domain-containing protein</fullName>
    </recommendedName>
</protein>
<feature type="compositionally biased region" description="Low complexity" evidence="1">
    <location>
        <begin position="152"/>
        <end position="161"/>
    </location>
</feature>
<feature type="chain" id="PRO_5044743855" description="Bifunctional inhibitor/plant lipid transfer protein/seed storage helical domain-containing protein" evidence="2">
    <location>
        <begin position="31"/>
        <end position="230"/>
    </location>
</feature>
<reference evidence="5" key="1">
    <citation type="submission" date="2024-06" db="EMBL/GenBank/DDBJ databases">
        <authorList>
            <person name="Ryan C."/>
        </authorList>
    </citation>
    <scope>NUCLEOTIDE SEQUENCE [LARGE SCALE GENOMIC DNA]</scope>
</reference>
<feature type="compositionally biased region" description="Basic and acidic residues" evidence="1">
    <location>
        <begin position="166"/>
        <end position="176"/>
    </location>
</feature>
<keyword evidence="2" id="KW-0732">Signal</keyword>
<sequence>MFTRLPPHAAATLHLLLAGVLAAIATTARAQVVVLPNCNFQAVDLVPCMAAAGGAGAGGGGNISDACCSSLNKALDAGHRCVCSLLLSNGVFASLVTNLLTLPLVLPLPGCFLFAPSLAACQATLQQQTSAQPAAAASTGGGPGAALPSPPQAAAVAATPPVNKRAGREQADDGRTRGGVGDGSSEAPSPAGSASRSNACRGPSSDEGRACILTFAVAMAVFWFNHINDS</sequence>